<evidence type="ECO:0000313" key="3">
    <source>
        <dbReference type="Proteomes" id="UP000823388"/>
    </source>
</evidence>
<comment type="caution">
    <text evidence="2">The sequence shown here is derived from an EMBL/GenBank/DDBJ whole genome shotgun (WGS) entry which is preliminary data.</text>
</comment>
<keyword evidence="3" id="KW-1185">Reference proteome</keyword>
<feature type="compositionally biased region" description="Basic and acidic residues" evidence="1">
    <location>
        <begin position="53"/>
        <end position="63"/>
    </location>
</feature>
<protein>
    <submittedName>
        <fullName evidence="2">Uncharacterized protein</fullName>
    </submittedName>
</protein>
<evidence type="ECO:0000256" key="1">
    <source>
        <dbReference type="SAM" id="MobiDB-lite"/>
    </source>
</evidence>
<proteinExistence type="predicted"/>
<evidence type="ECO:0000313" key="2">
    <source>
        <dbReference type="EMBL" id="KAG2581617.1"/>
    </source>
</evidence>
<sequence>MFGSPGGGSRRPALRRDSPGRRLPPGASSSPLQASGVAAALSCAEQRAFGAPRSDRCSVDRSRTSVSMPPTARRSGDALLPGVPRFQVPARNHHCRRRPAKFDCCLTLVTLLCRTMTSSEREAGKKSSS</sequence>
<organism evidence="2 3">
    <name type="scientific">Panicum virgatum</name>
    <name type="common">Blackwell switchgrass</name>
    <dbReference type="NCBI Taxonomy" id="38727"/>
    <lineage>
        <taxon>Eukaryota</taxon>
        <taxon>Viridiplantae</taxon>
        <taxon>Streptophyta</taxon>
        <taxon>Embryophyta</taxon>
        <taxon>Tracheophyta</taxon>
        <taxon>Spermatophyta</taxon>
        <taxon>Magnoliopsida</taxon>
        <taxon>Liliopsida</taxon>
        <taxon>Poales</taxon>
        <taxon>Poaceae</taxon>
        <taxon>PACMAD clade</taxon>
        <taxon>Panicoideae</taxon>
        <taxon>Panicodae</taxon>
        <taxon>Paniceae</taxon>
        <taxon>Panicinae</taxon>
        <taxon>Panicum</taxon>
        <taxon>Panicum sect. Hiantes</taxon>
    </lineage>
</organism>
<reference evidence="2" key="1">
    <citation type="submission" date="2020-05" db="EMBL/GenBank/DDBJ databases">
        <title>WGS assembly of Panicum virgatum.</title>
        <authorList>
            <person name="Lovell J.T."/>
            <person name="Jenkins J."/>
            <person name="Shu S."/>
            <person name="Juenger T.E."/>
            <person name="Schmutz J."/>
        </authorList>
    </citation>
    <scope>NUCLEOTIDE SEQUENCE</scope>
    <source>
        <strain evidence="2">AP13</strain>
    </source>
</reference>
<accession>A0A8T0R7A4</accession>
<dbReference type="EMBL" id="CM029047">
    <property type="protein sequence ID" value="KAG2581617.1"/>
    <property type="molecule type" value="Genomic_DNA"/>
</dbReference>
<feature type="region of interest" description="Disordered" evidence="1">
    <location>
        <begin position="1"/>
        <end position="34"/>
    </location>
</feature>
<feature type="region of interest" description="Disordered" evidence="1">
    <location>
        <begin position="50"/>
        <end position="80"/>
    </location>
</feature>
<gene>
    <name evidence="2" type="ORF">PVAP13_6KG055000</name>
</gene>
<dbReference type="Proteomes" id="UP000823388">
    <property type="component" value="Chromosome 6K"/>
</dbReference>
<name>A0A8T0R7A4_PANVG</name>
<dbReference type="AlphaFoldDB" id="A0A8T0R7A4"/>